<keyword evidence="2" id="KW-0808">Transferase</keyword>
<sequence length="314" mass="36112">MEDVLLVMMITRNLYGGFGSVYLATWLDGIRKVEKINSNNYYKKSRESNSIVALKTLTSSKENNFDPLKEYVNNGSLYKYLKNNFDKLLWQTKLQILKDISQELNYIHYYANYIHADFYSGNILQDQCDNKNISYIADLGLSRKLNESVPKGMIYGVMPYVAPEVLLGEQQFTRKADIYGLGIIMAEISTGQRPFDGHKFDTKLAIKIIKRERPEFASKTPKCYIELAKQCMDSDPQKRPDAWEIDNKISKWLDNDEIKKQFLDANKVIKSLPISKHPDEIYTSKLISTKIISNAIKDLSQANSGQIKLNITVF</sequence>
<evidence type="ECO:0000313" key="3">
    <source>
        <dbReference type="Proteomes" id="UP000266673"/>
    </source>
</evidence>
<dbReference type="PROSITE" id="PS50011">
    <property type="entry name" value="PROTEIN_KINASE_DOM"/>
    <property type="match status" value="1"/>
</dbReference>
<dbReference type="Proteomes" id="UP000266673">
    <property type="component" value="Unassembled WGS sequence"/>
</dbReference>
<evidence type="ECO:0000313" key="2">
    <source>
        <dbReference type="EMBL" id="RIB08041.1"/>
    </source>
</evidence>
<dbReference type="Gene3D" id="1.10.510.10">
    <property type="entry name" value="Transferase(Phosphotransferase) domain 1"/>
    <property type="match status" value="1"/>
</dbReference>
<dbReference type="SUPFAM" id="SSF56112">
    <property type="entry name" value="Protein kinase-like (PK-like)"/>
    <property type="match status" value="1"/>
</dbReference>
<organism evidence="2 3">
    <name type="scientific">Gigaspora rosea</name>
    <dbReference type="NCBI Taxonomy" id="44941"/>
    <lineage>
        <taxon>Eukaryota</taxon>
        <taxon>Fungi</taxon>
        <taxon>Fungi incertae sedis</taxon>
        <taxon>Mucoromycota</taxon>
        <taxon>Glomeromycotina</taxon>
        <taxon>Glomeromycetes</taxon>
        <taxon>Diversisporales</taxon>
        <taxon>Gigasporaceae</taxon>
        <taxon>Gigaspora</taxon>
    </lineage>
</organism>
<dbReference type="InterPro" id="IPR000719">
    <property type="entry name" value="Prot_kinase_dom"/>
</dbReference>
<protein>
    <submittedName>
        <fullName evidence="2">Kinase-like domain-containing protein</fullName>
    </submittedName>
</protein>
<accession>A0A397UEH6</accession>
<evidence type="ECO:0000259" key="1">
    <source>
        <dbReference type="PROSITE" id="PS50011"/>
    </source>
</evidence>
<gene>
    <name evidence="2" type="ORF">C2G38_2212649</name>
</gene>
<dbReference type="InterPro" id="IPR051681">
    <property type="entry name" value="Ser/Thr_Kinases-Pseudokinases"/>
</dbReference>
<name>A0A397UEH6_9GLOM</name>
<dbReference type="OrthoDB" id="346907at2759"/>
<keyword evidence="3" id="KW-1185">Reference proteome</keyword>
<feature type="domain" description="Protein kinase" evidence="1">
    <location>
        <begin position="1"/>
        <end position="253"/>
    </location>
</feature>
<keyword evidence="2" id="KW-0418">Kinase</keyword>
<comment type="caution">
    <text evidence="2">The sequence shown here is derived from an EMBL/GenBank/DDBJ whole genome shotgun (WGS) entry which is preliminary data.</text>
</comment>
<dbReference type="GO" id="GO:0005524">
    <property type="term" value="F:ATP binding"/>
    <property type="evidence" value="ECO:0007669"/>
    <property type="project" value="InterPro"/>
</dbReference>
<reference evidence="2 3" key="1">
    <citation type="submission" date="2018-06" db="EMBL/GenBank/DDBJ databases">
        <title>Comparative genomics reveals the genomic features of Rhizophagus irregularis, R. cerebriforme, R. diaphanum and Gigaspora rosea, and their symbiotic lifestyle signature.</title>
        <authorList>
            <person name="Morin E."/>
            <person name="San Clemente H."/>
            <person name="Chen E.C.H."/>
            <person name="De La Providencia I."/>
            <person name="Hainaut M."/>
            <person name="Kuo A."/>
            <person name="Kohler A."/>
            <person name="Murat C."/>
            <person name="Tang N."/>
            <person name="Roy S."/>
            <person name="Loubradou J."/>
            <person name="Henrissat B."/>
            <person name="Grigoriev I.V."/>
            <person name="Corradi N."/>
            <person name="Roux C."/>
            <person name="Martin F.M."/>
        </authorList>
    </citation>
    <scope>NUCLEOTIDE SEQUENCE [LARGE SCALE GENOMIC DNA]</scope>
    <source>
        <strain evidence="2 3">DAOM 194757</strain>
    </source>
</reference>
<dbReference type="EMBL" id="QKWP01001561">
    <property type="protein sequence ID" value="RIB08041.1"/>
    <property type="molecule type" value="Genomic_DNA"/>
</dbReference>
<proteinExistence type="predicted"/>
<dbReference type="InterPro" id="IPR011009">
    <property type="entry name" value="Kinase-like_dom_sf"/>
</dbReference>
<dbReference type="GO" id="GO:0004674">
    <property type="term" value="F:protein serine/threonine kinase activity"/>
    <property type="evidence" value="ECO:0007669"/>
    <property type="project" value="TreeGrafter"/>
</dbReference>
<dbReference type="AlphaFoldDB" id="A0A397UEH6"/>
<dbReference type="STRING" id="44941.A0A397UEH6"/>
<dbReference type="Pfam" id="PF00069">
    <property type="entry name" value="Pkinase"/>
    <property type="match status" value="1"/>
</dbReference>
<dbReference type="PANTHER" id="PTHR44329">
    <property type="entry name" value="SERINE/THREONINE-PROTEIN KINASE TNNI3K-RELATED"/>
    <property type="match status" value="1"/>
</dbReference>